<dbReference type="Proteomes" id="UP000600865">
    <property type="component" value="Unassembled WGS sequence"/>
</dbReference>
<feature type="domain" description="Beta-lactamase-related" evidence="1">
    <location>
        <begin position="98"/>
        <end position="369"/>
    </location>
</feature>
<evidence type="ECO:0000313" key="3">
    <source>
        <dbReference type="Proteomes" id="UP000600865"/>
    </source>
</evidence>
<dbReference type="AlphaFoldDB" id="A0A918KEU8"/>
<proteinExistence type="predicted"/>
<comment type="caution">
    <text evidence="2">The sequence shown here is derived from an EMBL/GenBank/DDBJ whole genome shotgun (WGS) entry which is preliminary data.</text>
</comment>
<dbReference type="Gene3D" id="3.40.710.10">
    <property type="entry name" value="DD-peptidase/beta-lactamase superfamily"/>
    <property type="match status" value="1"/>
</dbReference>
<dbReference type="SUPFAM" id="SSF56601">
    <property type="entry name" value="beta-lactamase/transpeptidase-like"/>
    <property type="match status" value="1"/>
</dbReference>
<accession>A0A918KEU8</accession>
<keyword evidence="3" id="KW-1185">Reference proteome</keyword>
<dbReference type="EMBL" id="BMYV01000001">
    <property type="protein sequence ID" value="GGX60144.1"/>
    <property type="molecule type" value="Genomic_DNA"/>
</dbReference>
<name>A0A918KEU8_9PROT</name>
<dbReference type="Pfam" id="PF00144">
    <property type="entry name" value="Beta-lactamase"/>
    <property type="match status" value="1"/>
</dbReference>
<sequence>MRIFKWIGMGLAALVALGLLLLALNWTTVKRLMTVNTLFDADNIVTNFSNMDAAFLHHDLTIGEPQPWEEDVQPLPETVNVQGEELILADVLTELDTTALVIIRDGKLIHESYYKDTGPDDLRISWSVAKSFMSGLYGQAIEDGLMDISKPIEFYLPQLKGTAYEGATVANILNMASGVKFNEDYMDPKSDINDMGRVLGLGGSMDEYTETLKDRQYEPGTVWQYVSIDTHVAAMALRKVTGKSLHQLWEDTYGENLGMGKSPFYLTDGEDVAFALGGLNLRTRDYAKFGQLFLQGGEWQGEQLVPEAWVKDSTINHAPNVHPIRGSGYGYQWWVPMPQEGPSKGDFFAVGIYGQYIYVNPAMNIVIAKNAADREFTVEQSNGQHSMNMNIDMFRSLAEQLAIRQKTDLDAEALRQDVKVWLKNSQHAPFLIHAVTDDIENGRNFAEVFGIARSKDGAFDELLEMGWLDTDSALPNADELEIIWKTMLEEIKSQRELSKQQD</sequence>
<evidence type="ECO:0000259" key="1">
    <source>
        <dbReference type="Pfam" id="PF00144"/>
    </source>
</evidence>
<organism evidence="2 3">
    <name type="scientific">Litorimonas cladophorae</name>
    <dbReference type="NCBI Taxonomy" id="1220491"/>
    <lineage>
        <taxon>Bacteria</taxon>
        <taxon>Pseudomonadati</taxon>
        <taxon>Pseudomonadota</taxon>
        <taxon>Alphaproteobacteria</taxon>
        <taxon>Maricaulales</taxon>
        <taxon>Robiginitomaculaceae</taxon>
    </lineage>
</organism>
<gene>
    <name evidence="2" type="ORF">GCM10011309_07470</name>
</gene>
<reference evidence="2 3" key="1">
    <citation type="journal article" date="2014" name="Int. J. Syst. Evol. Microbiol.">
        <title>Complete genome sequence of Corynebacterium casei LMG S-19264T (=DSM 44701T), isolated from a smear-ripened cheese.</title>
        <authorList>
            <consortium name="US DOE Joint Genome Institute (JGI-PGF)"/>
            <person name="Walter F."/>
            <person name="Albersmeier A."/>
            <person name="Kalinowski J."/>
            <person name="Ruckert C."/>
        </authorList>
    </citation>
    <scope>NUCLEOTIDE SEQUENCE [LARGE SCALE GENOMIC DNA]</scope>
    <source>
        <strain evidence="2 3">KCTC 23968</strain>
    </source>
</reference>
<dbReference type="InterPro" id="IPR012338">
    <property type="entry name" value="Beta-lactam/transpept-like"/>
</dbReference>
<evidence type="ECO:0000313" key="2">
    <source>
        <dbReference type="EMBL" id="GGX60144.1"/>
    </source>
</evidence>
<dbReference type="PANTHER" id="PTHR43283:SF14">
    <property type="entry name" value="BLL8153 PROTEIN"/>
    <property type="match status" value="1"/>
</dbReference>
<protein>
    <recommendedName>
        <fullName evidence="1">Beta-lactamase-related domain-containing protein</fullName>
    </recommendedName>
</protein>
<dbReference type="InterPro" id="IPR001466">
    <property type="entry name" value="Beta-lactam-related"/>
</dbReference>
<dbReference type="PANTHER" id="PTHR43283">
    <property type="entry name" value="BETA-LACTAMASE-RELATED"/>
    <property type="match status" value="1"/>
</dbReference>
<dbReference type="InterPro" id="IPR050789">
    <property type="entry name" value="Diverse_Enzym_Activities"/>
</dbReference>